<dbReference type="AlphaFoldDB" id="A0A833M8A8"/>
<evidence type="ECO:0000313" key="2">
    <source>
        <dbReference type="EMBL" id="KAB3530468.1"/>
    </source>
</evidence>
<proteinExistence type="predicted"/>
<protein>
    <submittedName>
        <fullName evidence="2">LysM peptidoglycan-binding domain-containing protein</fullName>
    </submittedName>
</protein>
<dbReference type="Pfam" id="PF01476">
    <property type="entry name" value="LysM"/>
    <property type="match status" value="2"/>
</dbReference>
<evidence type="ECO:0000259" key="1">
    <source>
        <dbReference type="PROSITE" id="PS51782"/>
    </source>
</evidence>
<accession>A0A833M8A8</accession>
<organism evidence="2 3">
    <name type="scientific">Alkaliphilus serpentinus</name>
    <dbReference type="NCBI Taxonomy" id="1482731"/>
    <lineage>
        <taxon>Bacteria</taxon>
        <taxon>Bacillati</taxon>
        <taxon>Bacillota</taxon>
        <taxon>Clostridia</taxon>
        <taxon>Peptostreptococcales</taxon>
        <taxon>Natronincolaceae</taxon>
        <taxon>Alkaliphilus</taxon>
    </lineage>
</organism>
<dbReference type="InterPro" id="IPR018392">
    <property type="entry name" value="LysM"/>
</dbReference>
<name>A0A833M8A8_9FIRM</name>
<dbReference type="CDD" id="cd00118">
    <property type="entry name" value="LysM"/>
    <property type="match status" value="2"/>
</dbReference>
<comment type="caution">
    <text evidence="2">The sequence shown here is derived from an EMBL/GenBank/DDBJ whole genome shotgun (WGS) entry which is preliminary data.</text>
</comment>
<reference evidence="2 3" key="1">
    <citation type="submission" date="2019-10" db="EMBL/GenBank/DDBJ databases">
        <title>Alkaliphilus serpentinus sp. nov. and Alkaliphilus pronyensis sp. nov., two novel anaerobic alkaliphilic species isolated from the serpentinized-hosted hydrothermal field of the Prony Bay (New Caledonia).</title>
        <authorList>
            <person name="Postec A."/>
        </authorList>
    </citation>
    <scope>NUCLEOTIDE SEQUENCE [LARGE SCALE GENOMIC DNA]</scope>
    <source>
        <strain evidence="2 3">LacT</strain>
    </source>
</reference>
<sequence>MFRIANEYGIQLNQLIAANPQVTNPNIISPGQELCIPIEITPTPPPTEFCPNGTIYIAQQGDTLFLISRRYGITVQKLIEANPQIPDPNILEVGQRVCIPIPDLPIPNGACKAELMPIYRGVLGGTAFVDVGTPTLWIATFGLPAPAIVNPQFSVYVAWVYNPTAGSYVKTRLIPTDAPGIEVGYKAFEELITFEGFTEIIVTAEPAAIPNAPSGTVFLKGKIVC</sequence>
<dbReference type="SMART" id="SM00257">
    <property type="entry name" value="LysM"/>
    <property type="match status" value="2"/>
</dbReference>
<dbReference type="OrthoDB" id="9811296at2"/>
<dbReference type="InterPro" id="IPR036779">
    <property type="entry name" value="LysM_dom_sf"/>
</dbReference>
<dbReference type="SUPFAM" id="SSF54106">
    <property type="entry name" value="LysM domain"/>
    <property type="match status" value="2"/>
</dbReference>
<keyword evidence="3" id="KW-1185">Reference proteome</keyword>
<dbReference type="PANTHER" id="PTHR33734">
    <property type="entry name" value="LYSM DOMAIN-CONTAINING GPI-ANCHORED PROTEIN 2"/>
    <property type="match status" value="1"/>
</dbReference>
<dbReference type="EMBL" id="WBZB01000018">
    <property type="protein sequence ID" value="KAB3530468.1"/>
    <property type="molecule type" value="Genomic_DNA"/>
</dbReference>
<feature type="domain" description="LysM" evidence="1">
    <location>
        <begin position="54"/>
        <end position="99"/>
    </location>
</feature>
<gene>
    <name evidence="2" type="ORF">F8153_06980</name>
</gene>
<dbReference type="GO" id="GO:0008932">
    <property type="term" value="F:lytic endotransglycosylase activity"/>
    <property type="evidence" value="ECO:0007669"/>
    <property type="project" value="TreeGrafter"/>
</dbReference>
<dbReference type="PANTHER" id="PTHR33734:SF22">
    <property type="entry name" value="MEMBRANE-BOUND LYTIC MUREIN TRANSGLYCOSYLASE D"/>
    <property type="match status" value="1"/>
</dbReference>
<dbReference type="Gene3D" id="3.10.350.10">
    <property type="entry name" value="LysM domain"/>
    <property type="match status" value="2"/>
</dbReference>
<feature type="domain" description="LysM" evidence="1">
    <location>
        <begin position="1"/>
        <end position="36"/>
    </location>
</feature>
<dbReference type="PROSITE" id="PS51782">
    <property type="entry name" value="LYSM"/>
    <property type="match status" value="2"/>
</dbReference>
<evidence type="ECO:0000313" key="3">
    <source>
        <dbReference type="Proteomes" id="UP000465601"/>
    </source>
</evidence>
<dbReference type="Proteomes" id="UP000465601">
    <property type="component" value="Unassembled WGS sequence"/>
</dbReference>